<dbReference type="SMART" id="SM00181">
    <property type="entry name" value="EGF"/>
    <property type="match status" value="3"/>
</dbReference>
<keyword evidence="2" id="KW-0245">EGF-like domain</keyword>
<dbReference type="InterPro" id="IPR013320">
    <property type="entry name" value="ConA-like_dom_sf"/>
</dbReference>
<organism evidence="7">
    <name type="scientific">Sarcoptes scabiei</name>
    <name type="common">Itch mite</name>
    <name type="synonym">Acarus scabiei</name>
    <dbReference type="NCBI Taxonomy" id="52283"/>
    <lineage>
        <taxon>Eukaryota</taxon>
        <taxon>Metazoa</taxon>
        <taxon>Ecdysozoa</taxon>
        <taxon>Arthropoda</taxon>
        <taxon>Chelicerata</taxon>
        <taxon>Arachnida</taxon>
        <taxon>Acari</taxon>
        <taxon>Acariformes</taxon>
        <taxon>Sarcoptiformes</taxon>
        <taxon>Astigmata</taxon>
        <taxon>Psoroptidia</taxon>
        <taxon>Sarcoptoidea</taxon>
        <taxon>Sarcoptidae</taxon>
        <taxon>Sarcoptinae</taxon>
        <taxon>Sarcoptes</taxon>
    </lineage>
</organism>
<dbReference type="InterPro" id="IPR050372">
    <property type="entry name" value="Neurexin-related_CASP"/>
</dbReference>
<feature type="region of interest" description="Disordered" evidence="3">
    <location>
        <begin position="285"/>
        <end position="342"/>
    </location>
</feature>
<keyword evidence="4" id="KW-0472">Membrane</keyword>
<feature type="domain" description="EGF-like" evidence="6">
    <location>
        <begin position="28"/>
        <end position="67"/>
    </location>
</feature>
<keyword evidence="4" id="KW-1133">Transmembrane helix</keyword>
<feature type="domain" description="Laminin G" evidence="5">
    <location>
        <begin position="74"/>
        <end position="285"/>
    </location>
</feature>
<feature type="compositionally biased region" description="Basic and acidic residues" evidence="3">
    <location>
        <begin position="285"/>
        <end position="309"/>
    </location>
</feature>
<evidence type="ECO:0000256" key="3">
    <source>
        <dbReference type="SAM" id="MobiDB-lite"/>
    </source>
</evidence>
<feature type="compositionally biased region" description="Basic and acidic residues" evidence="3">
    <location>
        <begin position="1382"/>
        <end position="1391"/>
    </location>
</feature>
<reference evidence="9" key="1">
    <citation type="journal article" date="2020" name="PLoS Negl. Trop. Dis.">
        <title>High-quality nuclear genome for Sarcoptes scabiei-A critical resource for a neglected parasite.</title>
        <authorList>
            <person name="Korhonen P.K."/>
            <person name="Gasser R.B."/>
            <person name="Ma G."/>
            <person name="Wang T."/>
            <person name="Stroehlein A.J."/>
            <person name="Young N.D."/>
            <person name="Ang C.S."/>
            <person name="Fernando D.D."/>
            <person name="Lu H.C."/>
            <person name="Taylor S."/>
            <person name="Reynolds S.L."/>
            <person name="Mofiz E."/>
            <person name="Najaraj S.H."/>
            <person name="Gowda H."/>
            <person name="Madugundu A."/>
            <person name="Renuse S."/>
            <person name="Holt D."/>
            <person name="Pandey A."/>
            <person name="Papenfuss A.T."/>
            <person name="Fischer K."/>
        </authorList>
    </citation>
    <scope>NUCLEOTIDE SEQUENCE [LARGE SCALE GENOMIC DNA]</scope>
</reference>
<dbReference type="PANTHER" id="PTHR15036">
    <property type="entry name" value="PIKACHURIN-LIKE PROTEIN"/>
    <property type="match status" value="1"/>
</dbReference>
<dbReference type="CDD" id="cd00110">
    <property type="entry name" value="LamG"/>
    <property type="match status" value="5"/>
</dbReference>
<feature type="domain" description="EGF-like" evidence="6">
    <location>
        <begin position="646"/>
        <end position="684"/>
    </location>
</feature>
<comment type="caution">
    <text evidence="2">Lacks conserved residue(s) required for the propagation of feature annotation.</text>
</comment>
<evidence type="ECO:0000313" key="9">
    <source>
        <dbReference type="Proteomes" id="UP000070412"/>
    </source>
</evidence>
<dbReference type="PROSITE" id="PS50026">
    <property type="entry name" value="EGF_3"/>
    <property type="match status" value="2"/>
</dbReference>
<evidence type="ECO:0000259" key="6">
    <source>
        <dbReference type="PROSITE" id="PS50026"/>
    </source>
</evidence>
<evidence type="ECO:0000256" key="4">
    <source>
        <dbReference type="SAM" id="Phobius"/>
    </source>
</evidence>
<dbReference type="SMART" id="SM00282">
    <property type="entry name" value="LamG"/>
    <property type="match status" value="5"/>
</dbReference>
<dbReference type="PROSITE" id="PS50025">
    <property type="entry name" value="LAM_G_DOMAIN"/>
    <property type="match status" value="5"/>
</dbReference>
<dbReference type="Pfam" id="PF00008">
    <property type="entry name" value="EGF"/>
    <property type="match status" value="1"/>
</dbReference>
<evidence type="ECO:0000313" key="7">
    <source>
        <dbReference type="EMBL" id="KAF7488170.1"/>
    </source>
</evidence>
<feature type="domain" description="Laminin G" evidence="5">
    <location>
        <begin position="689"/>
        <end position="869"/>
    </location>
</feature>
<dbReference type="Proteomes" id="UP000070412">
    <property type="component" value="Unassembled WGS sequence"/>
</dbReference>
<sequence>MPVNRFGSNILNNSFLNNDNNDDVDDDDDQACDRKQNRCKNGGYCYTSSKSIHCDCSATDFDGTYCQNEKNLIETKLNGRLNEYIGNNHLDLPNAWCLISSQESFEISFRTKQSNGLLLLSSDEFEDYLAITIRDACLTLTIKFGPTIVERTIAPSRIRFDDNQWHSVVVRRRIVELSSGTYFCHFSITVDDIYTRIGSVASPLRYLVSKAFYVGGIAHQGRTLALENEVSFDRWNRSTEQFNQQASSMSRNFYGCLRKIILRADNIRLDLLEMLNAQFLSHHNSYDHQDRSRSDSKNLNINHKDDHYGNDGMIYAKRNDNNNAVGDDNDDGDDDDDGYNHNGKKIFRKDLDRWNDNDAKNEIIDDETVGFGSNLAIQSFPSEMLDSINRNDPFNEHSLIRFYGNEIHNRSLSSTPISSNRFTLASLHHQCIDDGDVFDPITFTTTDSFLRLIGWSTPNSQSSLRIKIRTNEPNGMVLFADANGILNDQLEFRKLHNRSNTSMLLIQNYLALELIDGHLYLIISVDKSPIKIKATDRRIDDGHWHSITIRRSIQSGQVIVDETTSDFVLPNRNDRLNRIDTIYLGGIPNLLGHERSRMPPELWSISMGFGFIGCIKDLFFNDKRIDIATLPKHQDFVGVRPSCHSLSPQCSPKHPCQNGGQCLEGWNRYHCDCTQTSFTGSICTRPAVTMNFNGHQYVTILFPDHFSTQSEWFSLRFRTKNSDGLLLSTKHSIFEDHSMILSLSNGSLRLDYNNGLDAKQSSFERSITTIGQNFNDDQWHSFRLDRHGPNVQISIDSNIEQVIELIGQQFNLMLNSLYLGLANIDQTFTGNNPIVGFNGQMQNFVFNGLHYFEMIRDGQLSSNWVRMTAKMARKDRHQYGVVQFKSKNTFIGLSSIKAYNKLELYFQFKTTEPNGLILFNDGRISKQHNHQKNFIGIELINGILNYVIDLGDGPIRLQSNNRRILNDNRWHSVTIGRPSLYQHQMSIDDSLITVNQSPNRRNLNLDLDDLLYFGGVKDQMWNSLPRAIRSRNGFEGCIASVDLNGQVHDLMGKEVSIISDLVEAGCSGTIQRCYGTVCSKNGKCVKIWNNYGCNCESTTLARQMCSKSSAVYQFGSSSGLITFTFDEKNRPDTRNDLLILGFITNKKNGILVRIDSGTTSDYLQLEIIEGFVWVSYNLGTEDIDIEDLKINVNDGEYHMIRFTRSGQNSTLQIDNHNVLRKIPIGKHLNIFNRHSTIQIGGRRSFDEVSIEKPFNGIVADLIFNGHRLLQIASENDSRIKIDGDVELMNFVTDANQSKKSSSIVLTTPTNQLNNQMLSEPKITTNSNDDLIQSNAGSDCFDVSEDEECAHIANEGSGDDLITPVYVSVNRFRPTQSNPNRVRVKENNKEENDRDDENDDDDDEEEDKDDSNNRYRNSWNRNCRNEDDDDDDCVEGSGDQNKQSKESRRYPQAKSQNNQYHYNRTQNRFDYYSPITTTTSRSTWITWVPPTVAPINQPPYAKQPTAGRTWNFSNTPPPFFHNSRNNFYGSNSVQSVHAILPKTTAPPWTKPVYSINGPIRPIIIPPIEPQGPPEIYDVPLNIPEFNENQTFAPDEDETLPSEILTRSNTDRTVIIISAIAILLILVVIIGPIILFYKVRFSASQSAYKIETFGPKLSSTMPLNGSSYPQFTPVVRATSVNAITGQPELLVTSGINSLGRPGFSRPGTRPTTPTVDIKKKDPHEWYV</sequence>
<reference evidence="8" key="3">
    <citation type="submission" date="2022-06" db="UniProtKB">
        <authorList>
            <consortium name="EnsemblMetazoa"/>
        </authorList>
    </citation>
    <scope>IDENTIFICATION</scope>
</reference>
<feature type="domain" description="Laminin G" evidence="5">
    <location>
        <begin position="880"/>
        <end position="1066"/>
    </location>
</feature>
<feature type="compositionally biased region" description="Polar residues" evidence="3">
    <location>
        <begin position="1452"/>
        <end position="1464"/>
    </location>
</feature>
<proteinExistence type="predicted"/>
<accession>A0A834R0T9</accession>
<feature type="domain" description="Laminin G" evidence="5">
    <location>
        <begin position="439"/>
        <end position="643"/>
    </location>
</feature>
<dbReference type="CDD" id="cd00054">
    <property type="entry name" value="EGF_CA"/>
    <property type="match status" value="1"/>
</dbReference>
<gene>
    <name evidence="7" type="ORF">SSS_6459</name>
</gene>
<keyword evidence="1" id="KW-1015">Disulfide bond</keyword>
<protein>
    <submittedName>
        <fullName evidence="7">Neurexin-1</fullName>
    </submittedName>
</protein>
<name>A0A834R0T9_SARSC</name>
<dbReference type="Pfam" id="PF02210">
    <property type="entry name" value="Laminin_G_2"/>
    <property type="match status" value="5"/>
</dbReference>
<reference evidence="7" key="2">
    <citation type="submission" date="2020-01" db="EMBL/GenBank/DDBJ databases">
        <authorList>
            <person name="Korhonen P.K.K."/>
            <person name="Guangxu M.G."/>
            <person name="Wang T.W."/>
            <person name="Stroehlein A.J.S."/>
            <person name="Young N.D."/>
            <person name="Ang C.-S.A."/>
            <person name="Fernando D.W.F."/>
            <person name="Lu H.L."/>
            <person name="Taylor S.T."/>
            <person name="Ehtesham M.E.M."/>
            <person name="Najaraj S.H.N."/>
            <person name="Harsha G.H.G."/>
            <person name="Madugundu A.M."/>
            <person name="Renuse S.R."/>
            <person name="Holt D.H."/>
            <person name="Pandey A.P."/>
            <person name="Papenfuss A.P."/>
            <person name="Gasser R.B.G."/>
            <person name="Fischer K.F."/>
        </authorList>
    </citation>
    <scope>NUCLEOTIDE SEQUENCE</scope>
    <source>
        <strain evidence="7">SSS_KF_BRIS2020</strain>
    </source>
</reference>
<dbReference type="InterPro" id="IPR001791">
    <property type="entry name" value="Laminin_G"/>
</dbReference>
<dbReference type="Gene3D" id="2.60.120.200">
    <property type="match status" value="5"/>
</dbReference>
<dbReference type="Gene3D" id="2.10.25.10">
    <property type="entry name" value="Laminin"/>
    <property type="match status" value="2"/>
</dbReference>
<evidence type="ECO:0000259" key="5">
    <source>
        <dbReference type="PROSITE" id="PS50025"/>
    </source>
</evidence>
<keyword evidence="4" id="KW-0812">Transmembrane</keyword>
<dbReference type="EnsemblMetazoa" id="SSS_6459s_mrna">
    <property type="protein sequence ID" value="KAF7488170.1"/>
    <property type="gene ID" value="SSS_6459"/>
</dbReference>
<evidence type="ECO:0000313" key="8">
    <source>
        <dbReference type="EnsemblMetazoa" id="KAF7488170.1"/>
    </source>
</evidence>
<feature type="region of interest" description="Disordered" evidence="3">
    <location>
        <begin position="1371"/>
        <end position="1464"/>
    </location>
</feature>
<keyword evidence="9" id="KW-1185">Reference proteome</keyword>
<dbReference type="PANTHER" id="PTHR15036:SF89">
    <property type="entry name" value="NEUREXIN 1, ISOFORM F"/>
    <property type="match status" value="1"/>
</dbReference>
<feature type="compositionally biased region" description="Acidic residues" evidence="3">
    <location>
        <begin position="1392"/>
        <end position="1408"/>
    </location>
</feature>
<feature type="compositionally biased region" description="Acidic residues" evidence="3">
    <location>
        <begin position="327"/>
        <end position="337"/>
    </location>
</feature>
<dbReference type="InterPro" id="IPR000742">
    <property type="entry name" value="EGF"/>
</dbReference>
<dbReference type="SUPFAM" id="SSF49899">
    <property type="entry name" value="Concanavalin A-like lectins/glucanases"/>
    <property type="match status" value="5"/>
</dbReference>
<evidence type="ECO:0000256" key="2">
    <source>
        <dbReference type="PROSITE-ProRule" id="PRU00076"/>
    </source>
</evidence>
<feature type="transmembrane region" description="Helical" evidence="4">
    <location>
        <begin position="1612"/>
        <end position="1635"/>
    </location>
</feature>
<dbReference type="GO" id="GO:0016020">
    <property type="term" value="C:membrane"/>
    <property type="evidence" value="ECO:0007669"/>
    <property type="project" value="UniProtKB-SubCell"/>
</dbReference>
<feature type="domain" description="Laminin G" evidence="5">
    <location>
        <begin position="1110"/>
        <end position="1285"/>
    </location>
</feature>
<dbReference type="OrthoDB" id="6275838at2759"/>
<dbReference type="EMBL" id="WVUK01000066">
    <property type="protein sequence ID" value="KAF7488170.1"/>
    <property type="molecule type" value="Genomic_DNA"/>
</dbReference>
<evidence type="ECO:0000256" key="1">
    <source>
        <dbReference type="ARBA" id="ARBA00023157"/>
    </source>
</evidence>